<keyword evidence="1" id="KW-0472">Membrane</keyword>
<feature type="transmembrane region" description="Helical" evidence="1">
    <location>
        <begin position="20"/>
        <end position="39"/>
    </location>
</feature>
<name>A0A336NES1_BARGR</name>
<reference evidence="2 3" key="1">
    <citation type="submission" date="2018-06" db="EMBL/GenBank/DDBJ databases">
        <authorList>
            <consortium name="Pathogen Informatics"/>
            <person name="Doyle S."/>
        </authorList>
    </citation>
    <scope>NUCLEOTIDE SEQUENCE [LARGE SCALE GENOMIC DNA]</scope>
    <source>
        <strain evidence="2 3">NCTC12860</strain>
    </source>
</reference>
<evidence type="ECO:0000256" key="1">
    <source>
        <dbReference type="SAM" id="Phobius"/>
    </source>
</evidence>
<dbReference type="AlphaFoldDB" id="A0A336NES1"/>
<organism evidence="2 3">
    <name type="scientific">Bartonella grahamii</name>
    <dbReference type="NCBI Taxonomy" id="33045"/>
    <lineage>
        <taxon>Bacteria</taxon>
        <taxon>Pseudomonadati</taxon>
        <taxon>Pseudomonadota</taxon>
        <taxon>Alphaproteobacteria</taxon>
        <taxon>Hyphomicrobiales</taxon>
        <taxon>Bartonellaceae</taxon>
        <taxon>Bartonella</taxon>
    </lineage>
</organism>
<evidence type="ECO:0000313" key="2">
    <source>
        <dbReference type="EMBL" id="SSZ40687.1"/>
    </source>
</evidence>
<sequence length="62" mass="6989">MMVLGSIMVMQHSHNRRIIASFYAGVGVGILLGNEYVIISLNRTLDATNIWFEVGLMFVQNF</sequence>
<protein>
    <submittedName>
        <fullName evidence="2">Uncharacterized protein</fullName>
    </submittedName>
</protein>
<keyword evidence="1" id="KW-1133">Transmembrane helix</keyword>
<gene>
    <name evidence="2" type="ORF">NCTC12860_01841</name>
</gene>
<dbReference type="Pfam" id="PF06779">
    <property type="entry name" value="MFS_4"/>
    <property type="match status" value="1"/>
</dbReference>
<dbReference type="InterPro" id="IPR010645">
    <property type="entry name" value="MFS_4"/>
</dbReference>
<accession>A0A336NES1</accession>
<keyword evidence="1" id="KW-0812">Transmembrane</keyword>
<evidence type="ECO:0000313" key="3">
    <source>
        <dbReference type="Proteomes" id="UP000253846"/>
    </source>
</evidence>
<dbReference type="EMBL" id="UFTD01000002">
    <property type="protein sequence ID" value="SSZ40687.1"/>
    <property type="molecule type" value="Genomic_DNA"/>
</dbReference>
<proteinExistence type="predicted"/>
<dbReference type="Proteomes" id="UP000253846">
    <property type="component" value="Unassembled WGS sequence"/>
</dbReference>